<sequence>MIDILSLPRRNNVTSQMMTKQPSYKTGLPINSLPGWELIPLNCKLPMLKCPGNQVIFSKDKIGQTFKCSMQDFDSSVTVHIPEYNPLHDSNLKTFYSNERNLKRLRENGEITNENEVICNLKDFNQYREDLHKSQLYYVLQAYRQREAERHDRMLIANAEGISRKDNLQSSIRHQSHDEVIARKQQLEQEKHERKVRIYNMTEEKFKKMENMLAMQQMLLEHRKMLTNMRIQAHISLHQDLQRKHLIKLKKLFQFKKDRYNKNMRNLFKQRVIKNAEGQIQSWHKRLNERIANQRRIDVLLSEVQQERAYFIESHKEKYREKWQNIQEQIKRRSHDNRQQKNSKGLKKKTKKKRVADTIKTVAPSFCDEYQASFEGLLDSELCYALNTAIELGGHTPLTFDTNDPIYKAAKYILNHILYGFNVDLSEDPCAMHVLSERIMNFLCDAKKYVNYKAIQIIGFANDNKAMELPSTNAKSGMSSKNHARVSHVSFSGVASTIGVGSYEIHPFVDVRPCAERRPTPAGSLTSLIVNQIGDQVIQEKVRLPHLNRKEIIFIEHYLVKFKRELLVGLDKQVFAAIQCHYENRIMEVREELLELDKDFLYNQISLGILSYAVNPLNYETALMLTINVIANQCIWGLQQTLLKPGIEPKTMSHPISCGSERDRDQRALCTS</sequence>
<proteinExistence type="predicted"/>
<keyword evidence="2" id="KW-1185">Reference proteome</keyword>
<dbReference type="GeneID" id="111602531"/>
<evidence type="ECO:0000313" key="3">
    <source>
        <dbReference type="RefSeq" id="XP_023175424.1"/>
    </source>
</evidence>
<evidence type="ECO:0000313" key="2">
    <source>
        <dbReference type="Proteomes" id="UP000504633"/>
    </source>
</evidence>
<feature type="region of interest" description="Disordered" evidence="1">
    <location>
        <begin position="329"/>
        <end position="352"/>
    </location>
</feature>
<name>A0A6J1M3B4_DROHY</name>
<gene>
    <name evidence="3" type="primary">LOC111602531</name>
</gene>
<evidence type="ECO:0000256" key="1">
    <source>
        <dbReference type="SAM" id="MobiDB-lite"/>
    </source>
</evidence>
<dbReference type="RefSeq" id="XP_023175424.1">
    <property type="nucleotide sequence ID" value="XM_023319656.2"/>
</dbReference>
<reference evidence="3" key="1">
    <citation type="submission" date="2025-08" db="UniProtKB">
        <authorList>
            <consortium name="RefSeq"/>
        </authorList>
    </citation>
    <scope>IDENTIFICATION</scope>
    <source>
        <strain evidence="3">15085-1641.00</strain>
        <tissue evidence="3">Whole body</tissue>
    </source>
</reference>
<dbReference type="OrthoDB" id="8197715at2759"/>
<organism evidence="2 3">
    <name type="scientific">Drosophila hydei</name>
    <name type="common">Fruit fly</name>
    <dbReference type="NCBI Taxonomy" id="7224"/>
    <lineage>
        <taxon>Eukaryota</taxon>
        <taxon>Metazoa</taxon>
        <taxon>Ecdysozoa</taxon>
        <taxon>Arthropoda</taxon>
        <taxon>Hexapoda</taxon>
        <taxon>Insecta</taxon>
        <taxon>Pterygota</taxon>
        <taxon>Neoptera</taxon>
        <taxon>Endopterygota</taxon>
        <taxon>Diptera</taxon>
        <taxon>Brachycera</taxon>
        <taxon>Muscomorpha</taxon>
        <taxon>Ephydroidea</taxon>
        <taxon>Drosophilidae</taxon>
        <taxon>Drosophila</taxon>
    </lineage>
</organism>
<dbReference type="Proteomes" id="UP000504633">
    <property type="component" value="Unplaced"/>
</dbReference>
<dbReference type="OMA" id="NSLPGWE"/>
<dbReference type="KEGG" id="dhe:111602531"/>
<protein>
    <submittedName>
        <fullName evidence="3">Uncharacterized protein LOC111602531</fullName>
    </submittedName>
</protein>
<accession>A0A6J1M3B4</accession>
<dbReference type="AlphaFoldDB" id="A0A6J1M3B4"/>